<reference evidence="8 9" key="1">
    <citation type="submission" date="2024-01" db="EMBL/GenBank/DDBJ databases">
        <title>Genome assemblies of Stephania.</title>
        <authorList>
            <person name="Yang L."/>
        </authorList>
    </citation>
    <scope>NUCLEOTIDE SEQUENCE [LARGE SCALE GENOMIC DNA]</scope>
    <source>
        <strain evidence="8">YNDBR</strain>
        <tissue evidence="8">Leaf</tissue>
    </source>
</reference>
<comment type="subcellular location">
    <subcellularLocation>
        <location evidence="1">Membrane</location>
    </subcellularLocation>
</comment>
<accession>A0AAP0HH69</accession>
<dbReference type="EMBL" id="JBBNAF010000013">
    <property type="protein sequence ID" value="KAK9086909.1"/>
    <property type="molecule type" value="Genomic_DNA"/>
</dbReference>
<gene>
    <name evidence="8" type="ORF">Syun_029303</name>
</gene>
<feature type="transmembrane region" description="Helical" evidence="6">
    <location>
        <begin position="30"/>
        <end position="47"/>
    </location>
</feature>
<protein>
    <recommendedName>
        <fullName evidence="7">Amino acid transporter transmembrane domain-containing protein</fullName>
    </recommendedName>
</protein>
<evidence type="ECO:0000313" key="9">
    <source>
        <dbReference type="Proteomes" id="UP001420932"/>
    </source>
</evidence>
<evidence type="ECO:0000256" key="1">
    <source>
        <dbReference type="ARBA" id="ARBA00004370"/>
    </source>
</evidence>
<evidence type="ECO:0000256" key="3">
    <source>
        <dbReference type="ARBA" id="ARBA00022970"/>
    </source>
</evidence>
<keyword evidence="3" id="KW-0029">Amino-acid transport</keyword>
<keyword evidence="3" id="KW-0813">Transport</keyword>
<keyword evidence="9" id="KW-1185">Reference proteome</keyword>
<keyword evidence="4 6" id="KW-1133">Transmembrane helix</keyword>
<name>A0AAP0HH69_9MAGN</name>
<evidence type="ECO:0000256" key="5">
    <source>
        <dbReference type="ARBA" id="ARBA00023136"/>
    </source>
</evidence>
<feature type="domain" description="Amino acid transporter transmembrane" evidence="7">
    <location>
        <begin position="25"/>
        <end position="63"/>
    </location>
</feature>
<evidence type="ECO:0000259" key="7">
    <source>
        <dbReference type="Pfam" id="PF01490"/>
    </source>
</evidence>
<evidence type="ECO:0000313" key="8">
    <source>
        <dbReference type="EMBL" id="KAK9086909.1"/>
    </source>
</evidence>
<dbReference type="Pfam" id="PF01490">
    <property type="entry name" value="Aa_trans"/>
    <property type="match status" value="1"/>
</dbReference>
<comment type="caution">
    <text evidence="8">The sequence shown here is derived from an EMBL/GenBank/DDBJ whole genome shotgun (WGS) entry which is preliminary data.</text>
</comment>
<dbReference type="Proteomes" id="UP001420932">
    <property type="component" value="Unassembled WGS sequence"/>
</dbReference>
<evidence type="ECO:0000256" key="4">
    <source>
        <dbReference type="ARBA" id="ARBA00022989"/>
    </source>
</evidence>
<sequence>MKYALTMTPVAMSLEEFFPSSQRGCSYTSLSIRTILVLSTLVVGLTIPFFGLIMALIGSFLSMVVLSSLLVLAISRSTAETEF</sequence>
<keyword evidence="2 6" id="KW-0812">Transmembrane</keyword>
<dbReference type="GO" id="GO:0006865">
    <property type="term" value="P:amino acid transport"/>
    <property type="evidence" value="ECO:0007669"/>
    <property type="project" value="UniProtKB-KW"/>
</dbReference>
<keyword evidence="5 6" id="KW-0472">Membrane</keyword>
<evidence type="ECO:0000256" key="2">
    <source>
        <dbReference type="ARBA" id="ARBA00022692"/>
    </source>
</evidence>
<organism evidence="8 9">
    <name type="scientific">Stephania yunnanensis</name>
    <dbReference type="NCBI Taxonomy" id="152371"/>
    <lineage>
        <taxon>Eukaryota</taxon>
        <taxon>Viridiplantae</taxon>
        <taxon>Streptophyta</taxon>
        <taxon>Embryophyta</taxon>
        <taxon>Tracheophyta</taxon>
        <taxon>Spermatophyta</taxon>
        <taxon>Magnoliopsida</taxon>
        <taxon>Ranunculales</taxon>
        <taxon>Menispermaceae</taxon>
        <taxon>Menispermoideae</taxon>
        <taxon>Cissampelideae</taxon>
        <taxon>Stephania</taxon>
    </lineage>
</organism>
<dbReference type="InterPro" id="IPR013057">
    <property type="entry name" value="AA_transpt_TM"/>
</dbReference>
<evidence type="ECO:0000256" key="6">
    <source>
        <dbReference type="SAM" id="Phobius"/>
    </source>
</evidence>
<dbReference type="AlphaFoldDB" id="A0AAP0HH69"/>
<dbReference type="GO" id="GO:0016020">
    <property type="term" value="C:membrane"/>
    <property type="evidence" value="ECO:0007669"/>
    <property type="project" value="UniProtKB-SubCell"/>
</dbReference>
<proteinExistence type="predicted"/>